<gene>
    <name evidence="1" type="ORF">HAX54_003712</name>
</gene>
<feature type="non-terminal residue" evidence="1">
    <location>
        <position position="1"/>
    </location>
</feature>
<dbReference type="Proteomes" id="UP000823775">
    <property type="component" value="Unassembled WGS sequence"/>
</dbReference>
<dbReference type="EMBL" id="JACEIK010000117">
    <property type="protein sequence ID" value="MCD7450145.1"/>
    <property type="molecule type" value="Genomic_DNA"/>
</dbReference>
<evidence type="ECO:0000313" key="1">
    <source>
        <dbReference type="EMBL" id="MCD7450145.1"/>
    </source>
</evidence>
<protein>
    <submittedName>
        <fullName evidence="1">Uncharacterized protein</fullName>
    </submittedName>
</protein>
<organism evidence="1 2">
    <name type="scientific">Datura stramonium</name>
    <name type="common">Jimsonweed</name>
    <name type="synonym">Common thornapple</name>
    <dbReference type="NCBI Taxonomy" id="4076"/>
    <lineage>
        <taxon>Eukaryota</taxon>
        <taxon>Viridiplantae</taxon>
        <taxon>Streptophyta</taxon>
        <taxon>Embryophyta</taxon>
        <taxon>Tracheophyta</taxon>
        <taxon>Spermatophyta</taxon>
        <taxon>Magnoliopsida</taxon>
        <taxon>eudicotyledons</taxon>
        <taxon>Gunneridae</taxon>
        <taxon>Pentapetalae</taxon>
        <taxon>asterids</taxon>
        <taxon>lamiids</taxon>
        <taxon>Solanales</taxon>
        <taxon>Solanaceae</taxon>
        <taxon>Solanoideae</taxon>
        <taxon>Datureae</taxon>
        <taxon>Datura</taxon>
    </lineage>
</organism>
<accession>A0ABS8RTJ8</accession>
<proteinExistence type="predicted"/>
<keyword evidence="2" id="KW-1185">Reference proteome</keyword>
<sequence>GRAPHACCSIGKAAPRACHRTVSAPHRALSRTHRALSRTGRTAPHAWNRIAQGLRCASSNAVRAVPRTSGCAEV</sequence>
<comment type="caution">
    <text evidence="1">The sequence shown here is derived from an EMBL/GenBank/DDBJ whole genome shotgun (WGS) entry which is preliminary data.</text>
</comment>
<feature type="non-terminal residue" evidence="1">
    <location>
        <position position="74"/>
    </location>
</feature>
<name>A0ABS8RTJ8_DATST</name>
<evidence type="ECO:0000313" key="2">
    <source>
        <dbReference type="Proteomes" id="UP000823775"/>
    </source>
</evidence>
<reference evidence="1 2" key="1">
    <citation type="journal article" date="2021" name="BMC Genomics">
        <title>Datura genome reveals duplications of psychoactive alkaloid biosynthetic genes and high mutation rate following tissue culture.</title>
        <authorList>
            <person name="Rajewski A."/>
            <person name="Carter-House D."/>
            <person name="Stajich J."/>
            <person name="Litt A."/>
        </authorList>
    </citation>
    <scope>NUCLEOTIDE SEQUENCE [LARGE SCALE GENOMIC DNA]</scope>
    <source>
        <strain evidence="1">AR-01</strain>
    </source>
</reference>